<evidence type="ECO:0000313" key="2">
    <source>
        <dbReference type="Proteomes" id="UP000001548"/>
    </source>
</evidence>
<name>D3KG65_GIAIC</name>
<evidence type="ECO:0000313" key="1">
    <source>
        <dbReference type="EMBL" id="KAE8303665.1"/>
    </source>
</evidence>
<dbReference type="VEuPathDB" id="GiardiaDB:GL50803_27635"/>
<dbReference type="EMBL" id="AACB03000002">
    <property type="protein sequence ID" value="KAE8303665.1"/>
    <property type="molecule type" value="Genomic_DNA"/>
</dbReference>
<dbReference type="Proteomes" id="UP000001548">
    <property type="component" value="Unassembled WGS sequence"/>
</dbReference>
<comment type="caution">
    <text evidence="1">The sequence shown here is derived from an EMBL/GenBank/DDBJ whole genome shotgun (WGS) entry which is preliminary data.</text>
</comment>
<gene>
    <name evidence="1" type="ORF">GL50803_0027635</name>
</gene>
<keyword evidence="2" id="KW-1185">Reference proteome</keyword>
<organism evidence="1 2">
    <name type="scientific">Giardia intestinalis (strain ATCC 50803 / WB clone C6)</name>
    <name type="common">Giardia lamblia</name>
    <dbReference type="NCBI Taxonomy" id="184922"/>
    <lineage>
        <taxon>Eukaryota</taxon>
        <taxon>Metamonada</taxon>
        <taxon>Diplomonadida</taxon>
        <taxon>Hexamitidae</taxon>
        <taxon>Giardiinae</taxon>
        <taxon>Giardia</taxon>
    </lineage>
</organism>
<dbReference type="OMA" id="SYMSNSP"/>
<dbReference type="AlphaFoldDB" id="D3KG65"/>
<proteinExistence type="predicted"/>
<sequence length="129" mass="14497">MSKVGRRWRDGTPGPGPKYLPNLIKRSSPQYRFSTTSRFPCPEDEENQVSSLSYRPNHFACSQYGFGTLSNNPKLYAIDRFNGVHHTSNGPGPAGYFLNTKFTLETSGKSYMSNSPATRNSYILNSPFF</sequence>
<reference evidence="1 2" key="1">
    <citation type="journal article" date="2007" name="Science">
        <title>Genomic minimalism in the early diverging intestinal parasite Giardia lamblia.</title>
        <authorList>
            <person name="Morrison H.G."/>
            <person name="McArthur A.G."/>
            <person name="Gillin F.D."/>
            <person name="Aley S.B."/>
            <person name="Adam R.D."/>
            <person name="Olsen G.J."/>
            <person name="Best A.A."/>
            <person name="Cande W.Z."/>
            <person name="Chen F."/>
            <person name="Cipriano M.J."/>
            <person name="Davids B.J."/>
            <person name="Dawson S.C."/>
            <person name="Elmendorf H.G."/>
            <person name="Hehl A.B."/>
            <person name="Holder M.E."/>
            <person name="Huse S.M."/>
            <person name="Kim U.U."/>
            <person name="Lasek-Nesselquist E."/>
            <person name="Manning G."/>
            <person name="Nigam A."/>
            <person name="Nixon J.E."/>
            <person name="Palm D."/>
            <person name="Passamaneck N.E."/>
            <person name="Prabhu A."/>
            <person name="Reich C.I."/>
            <person name="Reiner D.S."/>
            <person name="Samuelson J."/>
            <person name="Svard S.G."/>
            <person name="Sogin M.L."/>
        </authorList>
    </citation>
    <scope>NUCLEOTIDE SEQUENCE [LARGE SCALE GENOMIC DNA]</scope>
    <source>
        <strain evidence="1 2">WB C6</strain>
    </source>
</reference>
<protein>
    <submittedName>
        <fullName evidence="1">Uncharacterized protein</fullName>
    </submittedName>
</protein>
<dbReference type="HOGENOM" id="CLU_1952925_0_0_1"/>
<accession>D3KG65</accession>